<dbReference type="Proteomes" id="UP000318995">
    <property type="component" value="Unassembled WGS sequence"/>
</dbReference>
<gene>
    <name evidence="2" type="ORF">Pla111_20510</name>
</gene>
<dbReference type="AlphaFoldDB" id="A0A5C5VZB4"/>
<sequence length="59" mass="6787">MATVEELPSDVEVLKRLILDERREREGAIEQVTRGYLNIDNNASERALKRVALGRKNSY</sequence>
<organism evidence="2 3">
    <name type="scientific">Botrimarina hoheduenensis</name>
    <dbReference type="NCBI Taxonomy" id="2528000"/>
    <lineage>
        <taxon>Bacteria</taxon>
        <taxon>Pseudomonadati</taxon>
        <taxon>Planctomycetota</taxon>
        <taxon>Planctomycetia</taxon>
        <taxon>Pirellulales</taxon>
        <taxon>Lacipirellulaceae</taxon>
        <taxon>Botrimarina</taxon>
    </lineage>
</organism>
<accession>A0A5C5VZB4</accession>
<feature type="domain" description="Transposase IS66 central" evidence="1">
    <location>
        <begin position="14"/>
        <end position="58"/>
    </location>
</feature>
<dbReference type="InterPro" id="IPR004291">
    <property type="entry name" value="Transposase_IS66_central"/>
</dbReference>
<reference evidence="2 3" key="1">
    <citation type="submission" date="2019-02" db="EMBL/GenBank/DDBJ databases">
        <title>Deep-cultivation of Planctomycetes and their phenomic and genomic characterization uncovers novel biology.</title>
        <authorList>
            <person name="Wiegand S."/>
            <person name="Jogler M."/>
            <person name="Boedeker C."/>
            <person name="Pinto D."/>
            <person name="Vollmers J."/>
            <person name="Rivas-Marin E."/>
            <person name="Kohn T."/>
            <person name="Peeters S.H."/>
            <person name="Heuer A."/>
            <person name="Rast P."/>
            <person name="Oberbeckmann S."/>
            <person name="Bunk B."/>
            <person name="Jeske O."/>
            <person name="Meyerdierks A."/>
            <person name="Storesund J.E."/>
            <person name="Kallscheuer N."/>
            <person name="Luecker S."/>
            <person name="Lage O.M."/>
            <person name="Pohl T."/>
            <person name="Merkel B.J."/>
            <person name="Hornburger P."/>
            <person name="Mueller R.-W."/>
            <person name="Bruemmer F."/>
            <person name="Labrenz M."/>
            <person name="Spormann A.M."/>
            <person name="Op Den Camp H."/>
            <person name="Overmann J."/>
            <person name="Amann R."/>
            <person name="Jetten M.S.M."/>
            <person name="Mascher T."/>
            <person name="Medema M.H."/>
            <person name="Devos D.P."/>
            <person name="Kaster A.-K."/>
            <person name="Ovreas L."/>
            <person name="Rohde M."/>
            <person name="Galperin M.Y."/>
            <person name="Jogler C."/>
        </authorList>
    </citation>
    <scope>NUCLEOTIDE SEQUENCE [LARGE SCALE GENOMIC DNA]</scope>
    <source>
        <strain evidence="2 3">Pla111</strain>
    </source>
</reference>
<proteinExistence type="predicted"/>
<dbReference type="RefSeq" id="WP_197524929.1">
    <property type="nucleotide sequence ID" value="NZ_SJPH01000004.1"/>
</dbReference>
<dbReference type="Pfam" id="PF03050">
    <property type="entry name" value="DDE_Tnp_IS66"/>
    <property type="match status" value="1"/>
</dbReference>
<dbReference type="EMBL" id="SJPH01000004">
    <property type="protein sequence ID" value="TWT43101.1"/>
    <property type="molecule type" value="Genomic_DNA"/>
</dbReference>
<protein>
    <submittedName>
        <fullName evidence="2">Transposase IS66 family protein</fullName>
    </submittedName>
</protein>
<name>A0A5C5VZB4_9BACT</name>
<comment type="caution">
    <text evidence="2">The sequence shown here is derived from an EMBL/GenBank/DDBJ whole genome shotgun (WGS) entry which is preliminary data.</text>
</comment>
<evidence type="ECO:0000313" key="2">
    <source>
        <dbReference type="EMBL" id="TWT43101.1"/>
    </source>
</evidence>
<keyword evidence="3" id="KW-1185">Reference proteome</keyword>
<evidence type="ECO:0000259" key="1">
    <source>
        <dbReference type="Pfam" id="PF03050"/>
    </source>
</evidence>
<evidence type="ECO:0000313" key="3">
    <source>
        <dbReference type="Proteomes" id="UP000318995"/>
    </source>
</evidence>